<organism evidence="7 8">
    <name type="scientific">Larinioides sclopetarius</name>
    <dbReference type="NCBI Taxonomy" id="280406"/>
    <lineage>
        <taxon>Eukaryota</taxon>
        <taxon>Metazoa</taxon>
        <taxon>Ecdysozoa</taxon>
        <taxon>Arthropoda</taxon>
        <taxon>Chelicerata</taxon>
        <taxon>Arachnida</taxon>
        <taxon>Araneae</taxon>
        <taxon>Araneomorphae</taxon>
        <taxon>Entelegynae</taxon>
        <taxon>Araneoidea</taxon>
        <taxon>Araneidae</taxon>
        <taxon>Larinioides</taxon>
    </lineage>
</organism>
<feature type="domain" description="C2H2-type" evidence="6">
    <location>
        <begin position="102"/>
        <end position="129"/>
    </location>
</feature>
<evidence type="ECO:0000256" key="4">
    <source>
        <dbReference type="ARBA" id="ARBA00022833"/>
    </source>
</evidence>
<gene>
    <name evidence="7" type="ORF">LARSCL_LOCUS6121</name>
</gene>
<dbReference type="Gene3D" id="3.30.160.60">
    <property type="entry name" value="Classic Zinc Finger"/>
    <property type="match status" value="3"/>
</dbReference>
<evidence type="ECO:0000313" key="7">
    <source>
        <dbReference type="EMBL" id="CAL1271970.1"/>
    </source>
</evidence>
<dbReference type="InterPro" id="IPR036236">
    <property type="entry name" value="Znf_C2H2_sf"/>
</dbReference>
<reference evidence="7 8" key="1">
    <citation type="submission" date="2024-04" db="EMBL/GenBank/DDBJ databases">
        <authorList>
            <person name="Rising A."/>
            <person name="Reimegard J."/>
            <person name="Sonavane S."/>
            <person name="Akerstrom W."/>
            <person name="Nylinder S."/>
            <person name="Hedman E."/>
            <person name="Kallberg Y."/>
        </authorList>
    </citation>
    <scope>NUCLEOTIDE SEQUENCE [LARGE SCALE GENOMIC DNA]</scope>
</reference>
<dbReference type="GO" id="GO:0000978">
    <property type="term" value="F:RNA polymerase II cis-regulatory region sequence-specific DNA binding"/>
    <property type="evidence" value="ECO:0007669"/>
    <property type="project" value="TreeGrafter"/>
</dbReference>
<dbReference type="Proteomes" id="UP001497382">
    <property type="component" value="Unassembled WGS sequence"/>
</dbReference>
<evidence type="ECO:0000256" key="5">
    <source>
        <dbReference type="PROSITE-ProRule" id="PRU00042"/>
    </source>
</evidence>
<dbReference type="Pfam" id="PF00096">
    <property type="entry name" value="zf-C2H2"/>
    <property type="match status" value="3"/>
</dbReference>
<dbReference type="AlphaFoldDB" id="A0AAV1ZNY2"/>
<name>A0AAV1ZNY2_9ARAC</name>
<protein>
    <recommendedName>
        <fullName evidence="6">C2H2-type domain-containing protein</fullName>
    </recommendedName>
</protein>
<comment type="caution">
    <text evidence="7">The sequence shown here is derived from an EMBL/GenBank/DDBJ whole genome shotgun (WGS) entry which is preliminary data.</text>
</comment>
<feature type="domain" description="C2H2-type" evidence="6">
    <location>
        <begin position="130"/>
        <end position="152"/>
    </location>
</feature>
<accession>A0AAV1ZNY2</accession>
<dbReference type="PANTHER" id="PTHR23235">
    <property type="entry name" value="KRUEPPEL-LIKE TRANSCRIPTION FACTOR"/>
    <property type="match status" value="1"/>
</dbReference>
<proteinExistence type="predicted"/>
<dbReference type="FunFam" id="3.30.160.60:FF:000671">
    <property type="entry name" value="Zinc finger protein 26"/>
    <property type="match status" value="1"/>
</dbReference>
<evidence type="ECO:0000256" key="2">
    <source>
        <dbReference type="ARBA" id="ARBA00022737"/>
    </source>
</evidence>
<dbReference type="SMART" id="SM00355">
    <property type="entry name" value="ZnF_C2H2"/>
    <property type="match status" value="3"/>
</dbReference>
<feature type="domain" description="C2H2-type" evidence="6">
    <location>
        <begin position="74"/>
        <end position="101"/>
    </location>
</feature>
<evidence type="ECO:0000256" key="3">
    <source>
        <dbReference type="ARBA" id="ARBA00022771"/>
    </source>
</evidence>
<evidence type="ECO:0000313" key="8">
    <source>
        <dbReference type="Proteomes" id="UP001497382"/>
    </source>
</evidence>
<dbReference type="EMBL" id="CAXIEN010000057">
    <property type="protein sequence ID" value="CAL1271970.1"/>
    <property type="molecule type" value="Genomic_DNA"/>
</dbReference>
<dbReference type="PROSITE" id="PS00028">
    <property type="entry name" value="ZINC_FINGER_C2H2_1"/>
    <property type="match status" value="3"/>
</dbReference>
<dbReference type="PANTHER" id="PTHR23235:SF120">
    <property type="entry name" value="KRUPPEL-LIKE FACTOR 15"/>
    <property type="match status" value="1"/>
</dbReference>
<evidence type="ECO:0000256" key="1">
    <source>
        <dbReference type="ARBA" id="ARBA00022723"/>
    </source>
</evidence>
<keyword evidence="2" id="KW-0677">Repeat</keyword>
<dbReference type="GO" id="GO:0008270">
    <property type="term" value="F:zinc ion binding"/>
    <property type="evidence" value="ECO:0007669"/>
    <property type="project" value="UniProtKB-KW"/>
</dbReference>
<dbReference type="PROSITE" id="PS50157">
    <property type="entry name" value="ZINC_FINGER_C2H2_2"/>
    <property type="match status" value="3"/>
</dbReference>
<keyword evidence="4" id="KW-0862">Zinc</keyword>
<dbReference type="InterPro" id="IPR013087">
    <property type="entry name" value="Znf_C2H2_type"/>
</dbReference>
<keyword evidence="1" id="KW-0479">Metal-binding</keyword>
<dbReference type="FunFam" id="3.30.160.60:FF:002343">
    <property type="entry name" value="Zinc finger protein 33A"/>
    <property type="match status" value="1"/>
</dbReference>
<dbReference type="GO" id="GO:0000981">
    <property type="term" value="F:DNA-binding transcription factor activity, RNA polymerase II-specific"/>
    <property type="evidence" value="ECO:0007669"/>
    <property type="project" value="TreeGrafter"/>
</dbReference>
<keyword evidence="3 5" id="KW-0863">Zinc-finger</keyword>
<evidence type="ECO:0000259" key="6">
    <source>
        <dbReference type="PROSITE" id="PS50157"/>
    </source>
</evidence>
<dbReference type="SUPFAM" id="SSF57667">
    <property type="entry name" value="beta-beta-alpha zinc fingers"/>
    <property type="match status" value="2"/>
</dbReference>
<keyword evidence="8" id="KW-1185">Reference proteome</keyword>
<sequence length="157" mass="18420">MVFYLFPDALVTRHFTNGFFYLFSDALVTRHFTYSSPKILRTHGFPAALKLIQNNDIVCRTANESSQNYLEKHVICPICGRLCSSKSSLLTHIRVHTGEKPFSCDLCGKKFTQKATLQRHRHLHTGEKHFKCDHCSKRFYRKDKLYEHLNVHRYNTN</sequence>